<keyword evidence="9" id="KW-0511">Multifunctional enzyme</keyword>
<proteinExistence type="inferred from homology"/>
<comment type="caution">
    <text evidence="12">The sequence shown here is derived from an EMBL/GenBank/DDBJ whole genome shotgun (WGS) entry which is preliminary data.</text>
</comment>
<comment type="similarity">
    <text evidence="1 9">Belongs to the thiolase-like superfamily. FabH family.</text>
</comment>
<keyword evidence="2 9" id="KW-0963">Cytoplasm</keyword>
<dbReference type="PANTHER" id="PTHR34069:SF2">
    <property type="entry name" value="BETA-KETOACYL-[ACYL-CARRIER-PROTEIN] SYNTHASE III"/>
    <property type="match status" value="1"/>
</dbReference>
<keyword evidence="5 9" id="KW-0276">Fatty acid metabolism</keyword>
<dbReference type="InterPro" id="IPR013751">
    <property type="entry name" value="ACP_syn_III_N"/>
</dbReference>
<dbReference type="Pfam" id="PF08541">
    <property type="entry name" value="ACP_syn_III_C"/>
    <property type="match status" value="1"/>
</dbReference>
<protein>
    <recommendedName>
        <fullName evidence="9">Beta-ketoacyl-[acyl-carrier-protein] synthase III</fullName>
        <shortName evidence="9">Beta-ketoacyl-ACP synthase III</shortName>
        <shortName evidence="9">KAS III</shortName>
        <ecNumber evidence="9">2.3.1.180</ecNumber>
    </recommendedName>
    <alternativeName>
        <fullName evidence="9">3-oxoacyl-[acyl-carrier-protein] synthase 3</fullName>
    </alternativeName>
    <alternativeName>
        <fullName evidence="9">3-oxoacyl-[acyl-carrier-protein] synthase III</fullName>
    </alternativeName>
</protein>
<evidence type="ECO:0000256" key="9">
    <source>
        <dbReference type="HAMAP-Rule" id="MF_01815"/>
    </source>
</evidence>
<dbReference type="NCBIfam" id="TIGR00747">
    <property type="entry name" value="fabH"/>
    <property type="match status" value="1"/>
</dbReference>
<evidence type="ECO:0000256" key="6">
    <source>
        <dbReference type="ARBA" id="ARBA00023098"/>
    </source>
</evidence>
<feature type="active site" evidence="9">
    <location>
        <position position="286"/>
    </location>
</feature>
<comment type="subcellular location">
    <subcellularLocation>
        <location evidence="9">Cytoplasm</location>
    </subcellularLocation>
</comment>
<feature type="active site" evidence="9">
    <location>
        <position position="256"/>
    </location>
</feature>
<keyword evidence="3 9" id="KW-0444">Lipid biosynthesis</keyword>
<dbReference type="CDD" id="cd00830">
    <property type="entry name" value="KAS_III"/>
    <property type="match status" value="1"/>
</dbReference>
<comment type="subunit">
    <text evidence="9">Homodimer.</text>
</comment>
<feature type="region of interest" description="ACP-binding" evidence="9">
    <location>
        <begin position="257"/>
        <end position="261"/>
    </location>
</feature>
<comment type="catalytic activity">
    <reaction evidence="9">
        <text>malonyl-[ACP] + acetyl-CoA + H(+) = 3-oxobutanoyl-[ACP] + CO2 + CoA</text>
        <dbReference type="Rhea" id="RHEA:12080"/>
        <dbReference type="Rhea" id="RHEA-COMP:9623"/>
        <dbReference type="Rhea" id="RHEA-COMP:9625"/>
        <dbReference type="ChEBI" id="CHEBI:15378"/>
        <dbReference type="ChEBI" id="CHEBI:16526"/>
        <dbReference type="ChEBI" id="CHEBI:57287"/>
        <dbReference type="ChEBI" id="CHEBI:57288"/>
        <dbReference type="ChEBI" id="CHEBI:78449"/>
        <dbReference type="ChEBI" id="CHEBI:78450"/>
        <dbReference type="EC" id="2.3.1.180"/>
    </reaction>
</comment>
<evidence type="ECO:0000256" key="2">
    <source>
        <dbReference type="ARBA" id="ARBA00022490"/>
    </source>
</evidence>
<reference evidence="12 13" key="1">
    <citation type="journal article" date="2015" name="Genome Announc.">
        <title>Expanding the biotechnology potential of lactobacilli through comparative genomics of 213 strains and associated genera.</title>
        <authorList>
            <person name="Sun Z."/>
            <person name="Harris H.M."/>
            <person name="McCann A."/>
            <person name="Guo C."/>
            <person name="Argimon S."/>
            <person name="Zhang W."/>
            <person name="Yang X."/>
            <person name="Jeffery I.B."/>
            <person name="Cooney J.C."/>
            <person name="Kagawa T.F."/>
            <person name="Liu W."/>
            <person name="Song Y."/>
            <person name="Salvetti E."/>
            <person name="Wrobel A."/>
            <person name="Rasinkangas P."/>
            <person name="Parkhill J."/>
            <person name="Rea M.C."/>
            <person name="O'Sullivan O."/>
            <person name="Ritari J."/>
            <person name="Douillard F.P."/>
            <person name="Paul Ross R."/>
            <person name="Yang R."/>
            <person name="Briner A.E."/>
            <person name="Felis G.E."/>
            <person name="de Vos W.M."/>
            <person name="Barrangou R."/>
            <person name="Klaenhammer T.R."/>
            <person name="Caufield P.W."/>
            <person name="Cui Y."/>
            <person name="Zhang H."/>
            <person name="O'Toole P.W."/>
        </authorList>
    </citation>
    <scope>NUCLEOTIDE SEQUENCE [LARGE SCALE GENOMIC DNA]</scope>
    <source>
        <strain evidence="12 13">DSM 26202</strain>
    </source>
</reference>
<dbReference type="InterPro" id="IPR004655">
    <property type="entry name" value="FabH"/>
</dbReference>
<evidence type="ECO:0000256" key="3">
    <source>
        <dbReference type="ARBA" id="ARBA00022516"/>
    </source>
</evidence>
<evidence type="ECO:0000256" key="1">
    <source>
        <dbReference type="ARBA" id="ARBA00008642"/>
    </source>
</evidence>
<organism evidence="12 13">
    <name type="scientific">Paucilactobacillus hokkaidonensis</name>
    <dbReference type="NCBI Taxonomy" id="1193095"/>
    <lineage>
        <taxon>Bacteria</taxon>
        <taxon>Bacillati</taxon>
        <taxon>Bacillota</taxon>
        <taxon>Bacilli</taxon>
        <taxon>Lactobacillales</taxon>
        <taxon>Lactobacillaceae</taxon>
        <taxon>Paucilactobacillus</taxon>
    </lineage>
</organism>
<dbReference type="PANTHER" id="PTHR34069">
    <property type="entry name" value="3-OXOACYL-[ACYL-CARRIER-PROTEIN] SYNTHASE 3"/>
    <property type="match status" value="1"/>
</dbReference>
<name>A0ABR5QBP4_9LACO</name>
<comment type="function">
    <text evidence="9">Catalyzes the condensation reaction of fatty acid synthesis by the addition to an acyl acceptor of two carbons from malonyl-ACP. Catalyzes the first condensation reaction which initiates fatty acid synthesis and may therefore play a role in governing the total rate of fatty acid production. Possesses both acetoacetyl-ACP synthase and acetyl transacylase activities. Its substrate specificity determines the biosynthesis of branched-chain and/or straight-chain of fatty acids.</text>
</comment>
<feature type="domain" description="Beta-ketoacyl-[acyl-carrier-protein] synthase III C-terminal" evidence="10">
    <location>
        <begin position="240"/>
        <end position="326"/>
    </location>
</feature>
<dbReference type="Proteomes" id="UP000051884">
    <property type="component" value="Unassembled WGS sequence"/>
</dbReference>
<evidence type="ECO:0000256" key="4">
    <source>
        <dbReference type="ARBA" id="ARBA00022679"/>
    </source>
</evidence>
<dbReference type="SUPFAM" id="SSF53901">
    <property type="entry name" value="Thiolase-like"/>
    <property type="match status" value="1"/>
</dbReference>
<dbReference type="NCBIfam" id="NF006829">
    <property type="entry name" value="PRK09352.1"/>
    <property type="match status" value="1"/>
</dbReference>
<comment type="pathway">
    <text evidence="9">Lipid metabolism; fatty acid biosynthesis.</text>
</comment>
<dbReference type="Pfam" id="PF08545">
    <property type="entry name" value="ACP_syn_III"/>
    <property type="match status" value="1"/>
</dbReference>
<gene>
    <name evidence="9" type="primary">fabH</name>
    <name evidence="12" type="ORF">IV59_GL000189</name>
</gene>
<keyword evidence="7 9" id="KW-0275">Fatty acid biosynthesis</keyword>
<dbReference type="Gene3D" id="3.40.47.10">
    <property type="match status" value="1"/>
</dbReference>
<evidence type="ECO:0000256" key="5">
    <source>
        <dbReference type="ARBA" id="ARBA00022832"/>
    </source>
</evidence>
<dbReference type="EC" id="2.3.1.180" evidence="9"/>
<evidence type="ECO:0000313" key="12">
    <source>
        <dbReference type="EMBL" id="KRO11449.1"/>
    </source>
</evidence>
<evidence type="ECO:0000256" key="8">
    <source>
        <dbReference type="ARBA" id="ARBA00023315"/>
    </source>
</evidence>
<sequence>MMTTFAKLTATASYVPGRIVTNDELAAVMPTTDDWIVSHTGIHTRHYAFDDENTSDLATKVGIKLLKKAALTADEIDLIIVTTITPDALTPATASVVQGKLNAKNAVAFDVSAACAGFVFGLSIADKMMRSGQFRHALVISAEVNSKMMDFTDRTSAVFFGDGAGGALLSQTQVENEEFLIAEKLQTDGTRAQTIHSGRIVPLTEVASTNYPTTDAFFQDGRAVFEFATTTVPEQIKQLLADAKYAPAELQMVVCHQANLRIIETICTKLGMPFDKFAHTVERFGNMSSAGIPVTLDQETPITGGQPILLSGFGAGLNYGSMLIRM</sequence>
<keyword evidence="6 9" id="KW-0443">Lipid metabolism</keyword>
<evidence type="ECO:0000259" key="11">
    <source>
        <dbReference type="Pfam" id="PF08545"/>
    </source>
</evidence>
<dbReference type="InterPro" id="IPR013747">
    <property type="entry name" value="ACP_syn_III_C"/>
</dbReference>
<keyword evidence="4 9" id="KW-0808">Transferase</keyword>
<dbReference type="InterPro" id="IPR016039">
    <property type="entry name" value="Thiolase-like"/>
</dbReference>
<accession>A0ABR5QBP4</accession>
<dbReference type="EMBL" id="JQCH01000001">
    <property type="protein sequence ID" value="KRO11449.1"/>
    <property type="molecule type" value="Genomic_DNA"/>
</dbReference>
<feature type="domain" description="Beta-ketoacyl-[acyl-carrier-protein] synthase III N-terminal" evidence="11">
    <location>
        <begin position="109"/>
        <end position="189"/>
    </location>
</feature>
<feature type="active site" evidence="9">
    <location>
        <position position="115"/>
    </location>
</feature>
<comment type="domain">
    <text evidence="9">The last Arg residue of the ACP-binding site is essential for the weak association between ACP/AcpP and FabH.</text>
</comment>
<keyword evidence="8 9" id="KW-0012">Acyltransferase</keyword>
<keyword evidence="13" id="KW-1185">Reference proteome</keyword>
<evidence type="ECO:0000256" key="7">
    <source>
        <dbReference type="ARBA" id="ARBA00023160"/>
    </source>
</evidence>
<dbReference type="HAMAP" id="MF_01815">
    <property type="entry name" value="FabH"/>
    <property type="match status" value="1"/>
</dbReference>
<evidence type="ECO:0000313" key="13">
    <source>
        <dbReference type="Proteomes" id="UP000051884"/>
    </source>
</evidence>
<evidence type="ECO:0000259" key="10">
    <source>
        <dbReference type="Pfam" id="PF08541"/>
    </source>
</evidence>